<dbReference type="Proteomes" id="UP000018936">
    <property type="component" value="Unassembled WGS sequence"/>
</dbReference>
<keyword evidence="1" id="KW-0175">Coiled coil</keyword>
<dbReference type="PANTHER" id="PTHR28660">
    <property type="entry name" value="COILED-COIL DOMAIN-CONTAINING PROTEIN 73"/>
    <property type="match status" value="1"/>
</dbReference>
<sequence>MFFTLRFTEKLIGMISPASFQGYNRLSAQGKNSSEALLSIQLLDFKTTFLEAVEELRMKRDSENLYEKQISRHVAEKQDLVWQKEAVQHEKEALKKQHAEAITTLKTQFQAKMIAMEEEKISKYTLQKKLSEMEHKLQLYNSSKEDYQKRLNEFEKCHAVIMNQFELIKVAHGKLEKNDIIQELRKVTSDVIKSKVTCQYKVEEDLSLKAKELELQILQQKNSVEVDLNGKITKEIARLKEEKQ</sequence>
<evidence type="ECO:0000256" key="1">
    <source>
        <dbReference type="SAM" id="Coils"/>
    </source>
</evidence>
<evidence type="ECO:0000313" key="2">
    <source>
        <dbReference type="EMBL" id="ETE67735.1"/>
    </source>
</evidence>
<feature type="coiled-coil region" evidence="1">
    <location>
        <begin position="77"/>
        <end position="104"/>
    </location>
</feature>
<feature type="non-terminal residue" evidence="2">
    <location>
        <position position="244"/>
    </location>
</feature>
<reference evidence="2 3" key="1">
    <citation type="journal article" date="2013" name="Proc. Natl. Acad. Sci. U.S.A.">
        <title>The king cobra genome reveals dynamic gene evolution and adaptation in the snake venom system.</title>
        <authorList>
            <person name="Vonk F.J."/>
            <person name="Casewell N.R."/>
            <person name="Henkel C.V."/>
            <person name="Heimberg A.M."/>
            <person name="Jansen H.J."/>
            <person name="McCleary R.J."/>
            <person name="Kerkkamp H.M."/>
            <person name="Vos R.A."/>
            <person name="Guerreiro I."/>
            <person name="Calvete J.J."/>
            <person name="Wuster W."/>
            <person name="Woods A.E."/>
            <person name="Logan J.M."/>
            <person name="Harrison R.A."/>
            <person name="Castoe T.A."/>
            <person name="de Koning A.P."/>
            <person name="Pollock D.D."/>
            <person name="Yandell M."/>
            <person name="Calderon D."/>
            <person name="Renjifo C."/>
            <person name="Currier R.B."/>
            <person name="Salgado D."/>
            <person name="Pla D."/>
            <person name="Sanz L."/>
            <person name="Hyder A.S."/>
            <person name="Ribeiro J.M."/>
            <person name="Arntzen J.W."/>
            <person name="van den Thillart G.E."/>
            <person name="Boetzer M."/>
            <person name="Pirovano W."/>
            <person name="Dirks R.P."/>
            <person name="Spaink H.P."/>
            <person name="Duboule D."/>
            <person name="McGlinn E."/>
            <person name="Kini R.M."/>
            <person name="Richardson M.K."/>
        </authorList>
    </citation>
    <scope>NUCLEOTIDE SEQUENCE</scope>
    <source>
        <tissue evidence="2">Blood</tissue>
    </source>
</reference>
<dbReference type="AlphaFoldDB" id="V8P0A0"/>
<name>V8P0A0_OPHHA</name>
<dbReference type="Pfam" id="PF15818">
    <property type="entry name" value="CCDC73"/>
    <property type="match status" value="3"/>
</dbReference>
<organism evidence="2 3">
    <name type="scientific">Ophiophagus hannah</name>
    <name type="common">King cobra</name>
    <name type="synonym">Naja hannah</name>
    <dbReference type="NCBI Taxonomy" id="8665"/>
    <lineage>
        <taxon>Eukaryota</taxon>
        <taxon>Metazoa</taxon>
        <taxon>Chordata</taxon>
        <taxon>Craniata</taxon>
        <taxon>Vertebrata</taxon>
        <taxon>Euteleostomi</taxon>
        <taxon>Lepidosauria</taxon>
        <taxon>Squamata</taxon>
        <taxon>Bifurcata</taxon>
        <taxon>Unidentata</taxon>
        <taxon>Episquamata</taxon>
        <taxon>Toxicofera</taxon>
        <taxon>Serpentes</taxon>
        <taxon>Colubroidea</taxon>
        <taxon>Elapidae</taxon>
        <taxon>Elapinae</taxon>
        <taxon>Ophiophagus</taxon>
    </lineage>
</organism>
<proteinExistence type="predicted"/>
<evidence type="ECO:0000313" key="3">
    <source>
        <dbReference type="Proteomes" id="UP000018936"/>
    </source>
</evidence>
<feature type="non-terminal residue" evidence="2">
    <location>
        <position position="1"/>
    </location>
</feature>
<accession>V8P0A0</accession>
<dbReference type="OrthoDB" id="6145717at2759"/>
<keyword evidence="3" id="KW-1185">Reference proteome</keyword>
<gene>
    <name evidence="2" type="primary">Ccdc73</name>
    <name evidence="2" type="ORF">L345_06471</name>
</gene>
<protein>
    <submittedName>
        <fullName evidence="2">Coiled-coil domain-containing protein 73</fullName>
    </submittedName>
</protein>
<dbReference type="EMBL" id="AZIM01001201">
    <property type="protein sequence ID" value="ETE67735.1"/>
    <property type="molecule type" value="Genomic_DNA"/>
</dbReference>
<dbReference type="PANTHER" id="PTHR28660:SF1">
    <property type="entry name" value="COILED-COIL DOMAIN-CONTAINING PROTEIN 73"/>
    <property type="match status" value="1"/>
</dbReference>
<comment type="caution">
    <text evidence="2">The sequence shown here is derived from an EMBL/GenBank/DDBJ whole genome shotgun (WGS) entry which is preliminary data.</text>
</comment>
<dbReference type="InterPro" id="IPR031650">
    <property type="entry name" value="CCDC73"/>
</dbReference>